<accession>X1GNC6</accession>
<reference evidence="1" key="1">
    <citation type="journal article" date="2014" name="Front. Microbiol.">
        <title>High frequency of phylogenetically diverse reductive dehalogenase-homologous genes in deep subseafloor sedimentary metagenomes.</title>
        <authorList>
            <person name="Kawai M."/>
            <person name="Futagami T."/>
            <person name="Toyoda A."/>
            <person name="Takaki Y."/>
            <person name="Nishi S."/>
            <person name="Hori S."/>
            <person name="Arai W."/>
            <person name="Tsubouchi T."/>
            <person name="Morono Y."/>
            <person name="Uchiyama I."/>
            <person name="Ito T."/>
            <person name="Fujiyama A."/>
            <person name="Inagaki F."/>
            <person name="Takami H."/>
        </authorList>
    </citation>
    <scope>NUCLEOTIDE SEQUENCE</scope>
    <source>
        <strain evidence="1">Expedition CK06-06</strain>
    </source>
</reference>
<dbReference type="AlphaFoldDB" id="X1GNC6"/>
<comment type="caution">
    <text evidence="1">The sequence shown here is derived from an EMBL/GenBank/DDBJ whole genome shotgun (WGS) entry which is preliminary data.</text>
</comment>
<sequence>WLKSKKNIFTGFYETSSAYYQDKKSRNMIDNNLLIITSWLEEFYNAILEAVQEKVEEKDITAFIEKENTLMILNYLSDGPITIENLKEWYTNKYPDDNFYKLIRNLITLQMISIPNVGKSKNPPFNVYIAEDIKPITRLISLKNKLLKLFIKNHQKESPEVIKKRTRKLQEIIESSLL</sequence>
<dbReference type="EMBL" id="BARU01013238">
    <property type="protein sequence ID" value="GAH34478.1"/>
    <property type="molecule type" value="Genomic_DNA"/>
</dbReference>
<organism evidence="1">
    <name type="scientific">marine sediment metagenome</name>
    <dbReference type="NCBI Taxonomy" id="412755"/>
    <lineage>
        <taxon>unclassified sequences</taxon>
        <taxon>metagenomes</taxon>
        <taxon>ecological metagenomes</taxon>
    </lineage>
</organism>
<name>X1GNC6_9ZZZZ</name>
<gene>
    <name evidence="1" type="ORF">S03H2_24017</name>
</gene>
<protein>
    <submittedName>
        <fullName evidence="1">Uncharacterized protein</fullName>
    </submittedName>
</protein>
<evidence type="ECO:0000313" key="1">
    <source>
        <dbReference type="EMBL" id="GAH34478.1"/>
    </source>
</evidence>
<proteinExistence type="predicted"/>
<feature type="non-terminal residue" evidence="1">
    <location>
        <position position="1"/>
    </location>
</feature>